<feature type="transmembrane region" description="Helical" evidence="1">
    <location>
        <begin position="7"/>
        <end position="26"/>
    </location>
</feature>
<evidence type="ECO:0000313" key="2">
    <source>
        <dbReference type="EMBL" id="SDI39395.1"/>
    </source>
</evidence>
<accession>A0A1G8K7G3</accession>
<sequence length="42" mass="4756">MKKVMGVFIACFLMMAAMTFTIAWIAEEAKTHYSEEISPVNN</sequence>
<dbReference type="STRING" id="930129.SAMN05216352_10798"/>
<keyword evidence="1" id="KW-1133">Transmembrane helix</keyword>
<keyword evidence="3" id="KW-1185">Reference proteome</keyword>
<evidence type="ECO:0000256" key="1">
    <source>
        <dbReference type="SAM" id="Phobius"/>
    </source>
</evidence>
<name>A0A1G8K7G3_9BACI</name>
<dbReference type="EMBL" id="FNDU01000007">
    <property type="protein sequence ID" value="SDI39395.1"/>
    <property type="molecule type" value="Genomic_DNA"/>
</dbReference>
<dbReference type="AlphaFoldDB" id="A0A1G8K7G3"/>
<keyword evidence="1" id="KW-0812">Transmembrane</keyword>
<dbReference type="Proteomes" id="UP000199017">
    <property type="component" value="Unassembled WGS sequence"/>
</dbReference>
<protein>
    <submittedName>
        <fullName evidence="2">Uncharacterized protein</fullName>
    </submittedName>
</protein>
<proteinExistence type="predicted"/>
<dbReference type="RefSeq" id="WP_281259195.1">
    <property type="nucleotide sequence ID" value="NZ_FNDU01000007.1"/>
</dbReference>
<reference evidence="2 3" key="1">
    <citation type="submission" date="2016-10" db="EMBL/GenBank/DDBJ databases">
        <authorList>
            <person name="de Groot N.N."/>
        </authorList>
    </citation>
    <scope>NUCLEOTIDE SEQUENCE [LARGE SCALE GENOMIC DNA]</scope>
    <source>
        <strain evidence="3">P4B,CCM 7963,CECT 7998,DSM 25260,IBRC-M 10614,KCTC 13821</strain>
    </source>
</reference>
<organism evidence="2 3">
    <name type="scientific">Alteribacillus bidgolensis</name>
    <dbReference type="NCBI Taxonomy" id="930129"/>
    <lineage>
        <taxon>Bacteria</taxon>
        <taxon>Bacillati</taxon>
        <taxon>Bacillota</taxon>
        <taxon>Bacilli</taxon>
        <taxon>Bacillales</taxon>
        <taxon>Bacillaceae</taxon>
        <taxon>Alteribacillus</taxon>
    </lineage>
</organism>
<keyword evidence="1" id="KW-0472">Membrane</keyword>
<gene>
    <name evidence="2" type="ORF">SAMN05216352_10798</name>
</gene>
<evidence type="ECO:0000313" key="3">
    <source>
        <dbReference type="Proteomes" id="UP000199017"/>
    </source>
</evidence>